<dbReference type="Pfam" id="PF13585">
    <property type="entry name" value="CHU_C"/>
    <property type="match status" value="1"/>
</dbReference>
<dbReference type="Proteomes" id="UP000255317">
    <property type="component" value="Unassembled WGS sequence"/>
</dbReference>
<name>A0A370Q2S4_9FLAO</name>
<comment type="caution">
    <text evidence="1">The sequence shown here is derived from an EMBL/GenBank/DDBJ whole genome shotgun (WGS) entry which is preliminary data.</text>
</comment>
<feature type="non-terminal residue" evidence="1">
    <location>
        <position position="1"/>
    </location>
</feature>
<keyword evidence="2" id="KW-1185">Reference proteome</keyword>
<proteinExistence type="predicted"/>
<evidence type="ECO:0000313" key="1">
    <source>
        <dbReference type="EMBL" id="RDK82647.1"/>
    </source>
</evidence>
<evidence type="ECO:0000313" key="2">
    <source>
        <dbReference type="Proteomes" id="UP000255317"/>
    </source>
</evidence>
<organism evidence="1 2">
    <name type="scientific">Marinirhabdus gelatinilytica</name>
    <dbReference type="NCBI Taxonomy" id="1703343"/>
    <lineage>
        <taxon>Bacteria</taxon>
        <taxon>Pseudomonadati</taxon>
        <taxon>Bacteroidota</taxon>
        <taxon>Flavobacteriia</taxon>
        <taxon>Flavobacteriales</taxon>
        <taxon>Flavobacteriaceae</taxon>
    </lineage>
</organism>
<reference evidence="1 2" key="1">
    <citation type="submission" date="2018-07" db="EMBL/GenBank/DDBJ databases">
        <title>Genomic Encyclopedia of Type Strains, Phase IV (KMG-IV): sequencing the most valuable type-strain genomes for metagenomic binning, comparative biology and taxonomic classification.</title>
        <authorList>
            <person name="Goeker M."/>
        </authorList>
    </citation>
    <scope>NUCLEOTIDE SEQUENCE [LARGE SCALE GENOMIC DNA]</scope>
    <source>
        <strain evidence="1 2">DSM 101478</strain>
    </source>
</reference>
<sequence length="1341" mass="143735">VSLDLQVNDSPAITDPITDLVVCDNDEDGVEVFDLTSKDDEIAGTLVNLVITYHTSQADAIAGTGAIGTPGAYSSGGELIWVRAENVAGCFTVGSFSLVLDTVPEFVTVPEFSRCDNDGDGVEDFDLNTQNATITDGDTDLSVTYHPTEQDAQDATNLLPIPYTSAGEVVWVRVESNTRGCYGVFEMELVVVERPEIFEPDPLELCDDNNDGFGEFTLTDADDQVVNGNPAGNLVVSYHELLVDAQNNVNPLTSPYINIVPFNQTVYVRLTDIATGCYNITTLELVVLDTPQISDPSPLQECDTDGDGVFIFNLTDAEAEILAGLTGGPYVVEYFEDVNLTVPISNPTAYPNITNPQTVHVTVSDTNNDCEAVTTLELIVDLPPTLTEPDPYTLCDVNDPGDEMEVFDLTTRVDEITGGNANIEVSFYETLADAQAGTGAIPNPGAYTNLTNPQDIYIRGESATTGCENTGGANGLVLELRVENVPDVVAPTPLEACDPDNDGFALFELTDKDAEIANGDASITVTYHETLVDAEAGVFALTSPYQNIVAGQQTIYARAEFTLPPNANGCHRVVELELVVLPSPTAPLDVEPLVACEAGGTAVFDLTEREDEILDGQDPLVFVVTYYETLADAQAGTGAIATPTAYQNTSNPQTVYFRISGSQNDCSVTGSFELQVEEPPVANQPVPFTKCDDLGEPNDEIAVFDLTTKDVEISGGGAGLDVSYYLTQQDAQDGTDPITPATAHVNQDPVTGAAINPQTIYVRVDDQATECGSFTTMTLRVVPNPEPVSPDPIVLCDNNDPNDGVEVFDLTVRESQILDGGNWALGYYETFMGAVDGTGAIATPTAYANTSNPQTVYVRVTNGTVPEMCFEIVELELIVNPLPDAGAVVTPLVACEVPNLGTSVFDLTEKEGEILGGQDPALYTVSYYETQADALAMFDAIPDPTAYTNLSNPQTIYVGILDNGTECYISAQEFELRVDDGAVANTPSGPYTICDNTAPNDGLAEFTLDDPMDPMSQAQLLRDEILGGQDPAVFLLTYHETLENAEAGVDPLGATYTNIVNPQVIYARVENSTNDCYAVAEVVLKVEQLPVLALDEEYRLCVDADGNVIPEEFGGASPPVLDTGLSPDDYVFTWELNGEVLVGEVGPSVTALEAGEYVVTVTERTTGCMERYSTTVVLSSPPVTFDVDVVTGAFAGEHVIEAGATGNGTYQFQLDDGPFQDSGTFTNVEPGGHTVTIQDINGCGSVTVEVGVVDYPRFVTPNLDGWNDTWNIIGIADADPTAKIYIFDRHGKLLKQISPLGEGWDGNYNGNPMPSSDYWFVVEYTEDGTQKEFRGHFTLKR</sequence>
<protein>
    <submittedName>
        <fullName evidence="1">Gliding motility-associated-like protein</fullName>
    </submittedName>
</protein>
<dbReference type="InterPro" id="IPR026341">
    <property type="entry name" value="T9SS_type_B"/>
</dbReference>
<accession>A0A370Q2S4</accession>
<dbReference type="OrthoDB" id="9765926at2"/>
<gene>
    <name evidence="1" type="ORF">C8D94_1161</name>
</gene>
<dbReference type="NCBIfam" id="TIGR04131">
    <property type="entry name" value="Bac_Flav_CTERM"/>
    <property type="match status" value="1"/>
</dbReference>
<dbReference type="EMBL" id="QRAO01000016">
    <property type="protein sequence ID" value="RDK82647.1"/>
    <property type="molecule type" value="Genomic_DNA"/>
</dbReference>